<dbReference type="Proteomes" id="UP001381693">
    <property type="component" value="Unassembled WGS sequence"/>
</dbReference>
<dbReference type="Pfam" id="PF08675">
    <property type="entry name" value="RNA_bind"/>
    <property type="match status" value="1"/>
</dbReference>
<feature type="region of interest" description="Disordered" evidence="3">
    <location>
        <begin position="496"/>
        <end position="571"/>
    </location>
</feature>
<keyword evidence="6" id="KW-1185">Reference proteome</keyword>
<feature type="domain" description="Poly(A)-specific ribonuclease RNA-binding" evidence="4">
    <location>
        <begin position="416"/>
        <end position="466"/>
    </location>
</feature>
<organism evidence="5 6">
    <name type="scientific">Halocaridina rubra</name>
    <name type="common">Hawaiian red shrimp</name>
    <dbReference type="NCBI Taxonomy" id="373956"/>
    <lineage>
        <taxon>Eukaryota</taxon>
        <taxon>Metazoa</taxon>
        <taxon>Ecdysozoa</taxon>
        <taxon>Arthropoda</taxon>
        <taxon>Crustacea</taxon>
        <taxon>Multicrustacea</taxon>
        <taxon>Malacostraca</taxon>
        <taxon>Eumalacostraca</taxon>
        <taxon>Eucarida</taxon>
        <taxon>Decapoda</taxon>
        <taxon>Pleocyemata</taxon>
        <taxon>Caridea</taxon>
        <taxon>Atyoidea</taxon>
        <taxon>Atyidae</taxon>
        <taxon>Halocaridina</taxon>
    </lineage>
</organism>
<dbReference type="GO" id="GO:0006402">
    <property type="term" value="P:mRNA catabolic process"/>
    <property type="evidence" value="ECO:0007669"/>
    <property type="project" value="InterPro"/>
</dbReference>
<proteinExistence type="inferred from homology"/>
<dbReference type="InterPro" id="IPR006941">
    <property type="entry name" value="RNase_CAF1"/>
</dbReference>
<name>A0AAN8XDQ4_HALRR</name>
<feature type="coiled-coil region" evidence="2">
    <location>
        <begin position="218"/>
        <end position="245"/>
    </location>
</feature>
<reference evidence="5 6" key="1">
    <citation type="submission" date="2023-11" db="EMBL/GenBank/DDBJ databases">
        <title>Halocaridina rubra genome assembly.</title>
        <authorList>
            <person name="Smith C."/>
        </authorList>
    </citation>
    <scope>NUCLEOTIDE SEQUENCE [LARGE SCALE GENOMIC DNA]</scope>
    <source>
        <strain evidence="5">EP-1</strain>
        <tissue evidence="5">Whole</tissue>
    </source>
</reference>
<comment type="similarity">
    <text evidence="1">Belongs to the CAF1 family.</text>
</comment>
<gene>
    <name evidence="5" type="ORF">SK128_024198</name>
</gene>
<dbReference type="SUPFAM" id="SSF82708">
    <property type="entry name" value="R3H domain"/>
    <property type="match status" value="1"/>
</dbReference>
<dbReference type="InterPro" id="IPR014789">
    <property type="entry name" value="PolyA-riboNase_RNA-binding"/>
</dbReference>
<evidence type="ECO:0000256" key="1">
    <source>
        <dbReference type="ARBA" id="ARBA00008372"/>
    </source>
</evidence>
<dbReference type="InterPro" id="IPR036397">
    <property type="entry name" value="RNaseH_sf"/>
</dbReference>
<dbReference type="InterPro" id="IPR036867">
    <property type="entry name" value="R3H_dom_sf"/>
</dbReference>
<dbReference type="GO" id="GO:0005634">
    <property type="term" value="C:nucleus"/>
    <property type="evidence" value="ECO:0007669"/>
    <property type="project" value="InterPro"/>
</dbReference>
<dbReference type="GO" id="GO:0005737">
    <property type="term" value="C:cytoplasm"/>
    <property type="evidence" value="ECO:0007669"/>
    <property type="project" value="InterPro"/>
</dbReference>
<sequence>MEITKRNFKSLLPNILDAIEKCDFIAIDAEFTGLRPTGYNLCELDTLEERYAKIRHSAQQYGMIQFGISTFRYSPNTKRYTHATFCFYLLAKPGANEVIDTSSLNFLANNGFDFNKLYKDGLPYMTLKEEGEKKLKLKETPLEGTKPSPVKVTEIAAKTFLKETENKIVAFMKDENCQEMILEGKTLTGFHRKLIYNNIAAKFENILIQSVNCDTGGKNLLLKKFNSVTARLQHLEEERQQNLDEKIGFTHVIRKLLESDKPLVGHNCFLDIAHLFEKMVMPLPEKVEAFKKMVLTNFPLIYDTKLIAKDPPFSADIPNTGLEALFGDLCNKYDPPLFEVESGLESHSIRDSSKAHDAGYDAFMTGVCFVSMLKTLEGPRWTKKSLVESKHLLLYANRINIMHSYDIPLINLSASDAQPDRSKIFVVECPESWSQADVYGLFSLLKSLKIVWVNSTSLYVIPTEEIDMKTCRKHLKAIHATCPPLVHVRLYNDSAGSKRKSESDSGPAESLAPNPKEFKRLKSVGSSQLSQMTLESPSADDNHKMITDDIGGSKGGKNDVTDGVFQVPDDW</sequence>
<dbReference type="GO" id="GO:0046872">
    <property type="term" value="F:metal ion binding"/>
    <property type="evidence" value="ECO:0007669"/>
    <property type="project" value="InterPro"/>
</dbReference>
<dbReference type="Gene3D" id="3.30.420.10">
    <property type="entry name" value="Ribonuclease H-like superfamily/Ribonuclease H"/>
    <property type="match status" value="2"/>
</dbReference>
<protein>
    <recommendedName>
        <fullName evidence="4">Poly(A)-specific ribonuclease RNA-binding domain-containing protein</fullName>
    </recommendedName>
</protein>
<evidence type="ECO:0000256" key="3">
    <source>
        <dbReference type="SAM" id="MobiDB-lite"/>
    </source>
</evidence>
<dbReference type="AlphaFoldDB" id="A0AAN8XDQ4"/>
<dbReference type="InterPro" id="IPR012337">
    <property type="entry name" value="RNaseH-like_sf"/>
</dbReference>
<dbReference type="Gene3D" id="3.30.1370.50">
    <property type="entry name" value="R3H-like domain"/>
    <property type="match status" value="1"/>
</dbReference>
<evidence type="ECO:0000259" key="4">
    <source>
        <dbReference type="Pfam" id="PF08675"/>
    </source>
</evidence>
<evidence type="ECO:0000256" key="2">
    <source>
        <dbReference type="SAM" id="Coils"/>
    </source>
</evidence>
<dbReference type="Gene3D" id="3.30.70.330">
    <property type="match status" value="1"/>
</dbReference>
<dbReference type="GO" id="GO:0003723">
    <property type="term" value="F:RNA binding"/>
    <property type="evidence" value="ECO:0007669"/>
    <property type="project" value="InterPro"/>
</dbReference>
<evidence type="ECO:0000313" key="6">
    <source>
        <dbReference type="Proteomes" id="UP001381693"/>
    </source>
</evidence>
<dbReference type="InterPro" id="IPR012677">
    <property type="entry name" value="Nucleotide-bd_a/b_plait_sf"/>
</dbReference>
<dbReference type="GO" id="GO:0004535">
    <property type="term" value="F:poly(A)-specific ribonuclease activity"/>
    <property type="evidence" value="ECO:0007669"/>
    <property type="project" value="InterPro"/>
</dbReference>
<keyword evidence="2" id="KW-0175">Coiled coil</keyword>
<dbReference type="PANTHER" id="PTHR15092:SF22">
    <property type="entry name" value="POLY(A)-SPECIFIC RIBONUCLEASE PNLDC1"/>
    <property type="match status" value="1"/>
</dbReference>
<feature type="compositionally biased region" description="Polar residues" evidence="3">
    <location>
        <begin position="524"/>
        <end position="536"/>
    </location>
</feature>
<evidence type="ECO:0000313" key="5">
    <source>
        <dbReference type="EMBL" id="KAK7078553.1"/>
    </source>
</evidence>
<accession>A0AAN8XDQ4</accession>
<dbReference type="PANTHER" id="PTHR15092">
    <property type="entry name" value="POLY A -SPECIFIC RIBONUCLEASE/TARGET OF EGR1, MEMBER 1"/>
    <property type="match status" value="1"/>
</dbReference>
<dbReference type="SUPFAM" id="SSF53098">
    <property type="entry name" value="Ribonuclease H-like"/>
    <property type="match status" value="1"/>
</dbReference>
<dbReference type="EMBL" id="JAXCGZ010007774">
    <property type="protein sequence ID" value="KAK7078553.1"/>
    <property type="molecule type" value="Genomic_DNA"/>
</dbReference>
<comment type="caution">
    <text evidence="5">The sequence shown here is derived from an EMBL/GenBank/DDBJ whole genome shotgun (WGS) entry which is preliminary data.</text>
</comment>
<dbReference type="InterPro" id="IPR051181">
    <property type="entry name" value="CAF1_poly(A)_ribonucleases"/>
</dbReference>
<dbReference type="Pfam" id="PF04857">
    <property type="entry name" value="CAF1"/>
    <property type="match status" value="1"/>
</dbReference>